<dbReference type="InterPro" id="IPR019442">
    <property type="entry name" value="THADA/TRM732_DUF2428"/>
</dbReference>
<protein>
    <recommendedName>
        <fullName evidence="2">DUF2428 domain-containing protein</fullName>
    </recommendedName>
</protein>
<reference evidence="3 4" key="1">
    <citation type="submission" date="2019-03" db="EMBL/GenBank/DDBJ databases">
        <title>An improved genome assembly of the fluke Schistosoma japonicum.</title>
        <authorList>
            <person name="Hu W."/>
            <person name="Luo F."/>
            <person name="Yin M."/>
            <person name="Mo X."/>
            <person name="Sun C."/>
            <person name="Wu Q."/>
            <person name="Zhu B."/>
            <person name="Xiang M."/>
            <person name="Wang J."/>
            <person name="Wang Y."/>
            <person name="Zhang T."/>
            <person name="Xu B."/>
            <person name="Zheng H."/>
            <person name="Feng Z."/>
        </authorList>
    </citation>
    <scope>NUCLEOTIDE SEQUENCE [LARGE SCALE GENOMIC DNA]</scope>
    <source>
        <strain evidence="3">HuSjv2</strain>
        <tissue evidence="3">Worms</tissue>
    </source>
</reference>
<sequence length="1896" mass="218501">MFFSLMGFKYASIEGLVVEQLQIVCLFGVLEYLQSNDLTCNSLCISSIGYFIIDRLKCYPPNVLLQSIALANAWCSFVFLMIPNMDFDECLIKCSKIIFRCFWLHSASSNVTVRKAVREFYQHIFHIFSTSNKKDSRFVSLSKAFVNGIIPHHFENITDHFKLPNNSVHCLLSVAKSLRLHEVFIYDPFLLWSLLLAIGCNNTSNSACDVIKFIFKQSLIIKETSPQIYDCNLLKPVIQFMLTGILDCPVTVTPYCCNLFSTTAKSLQNTSWDNFVNSCLNGEFILLSSPETLENAFGVLSDHEAARLHKHDLLIDQLLEHLSITFLSPGRDDQCFDTIERKLLVCLRLLSLKDYADLPLLVKQLVPTILTQTASHHNESIRILALKGIHRFLCKYIHVTSKGNGEKPIDLMLCDSSSTQIFMDLFINCCSTFYNCFNPSFRNEFQKILSNLMECIRNNCKSIQMDSMEVSFVLNRDINHSNSNKEHTNCLPDAEICLDVFNHLFSFSKMEGGNFVCAQEEGVMYLVKLIRFISSVCRTTTINHTRSFCQIATNREVISAIHTYFWPGMSYQRAKLLLDIIETALGIYNLTPSGPWNKKCSKWKSDFSKDSLCNLLTLIDNISIHSHWDYKSSNLLQYLFNGLLYVSSDLQSQILSIVYDHWIDKKDEIKKLIYPNMINLACDWCDTPWCSVYTCGANILTFCCTNELWDSAYFGADIRMWFLNKLRRFSELTLIINNSLRYADLSVFSSKLLQVAQFQCGLGFLITIDQILTRCLTKLTKISKNLEPTTIIDSSLYEFICCNELPSLCLELCNLCLFSMGCQMCQFNQEDNIFVMDFSKGASSFQELGKAILKTITLARQVQSLSLRIHFPFPLLSFDFETVDSLSSHCHFMETLYAPTTCLAVDDDNSNVNLLASIELLPEYQHILSWAWNTLKFCSSIIANWFAIQCKLPKENMTSKRKLLASKIGYQLLHQLLQCRHKGTIEALYFNLSLYLQTVENYNSSLNCGDTFKSPISEMNSNDLTTDINYLTKCNDAVSADQMLEICWLVLCNSAYSITRRAAGLRPVIRACLLVKSCNGLENPPCSLVRCLNRLFAITQSDDKDYISTNETICTISDSNTLHDSPRVFALHLLHALFTDARLRVHEHPVPIEVNQSNQILHVRNWTIEALRLAVVPGFSSKKWNVWNAALQLHSGLIYHLTGTSLDFEFPLISDVCFQYPQMLDIVSNCLNDNYQNSSATQTLIPILTLIVRFSPSHDHSLMISSKVGEILKKLDYILFNHCSMHIRKLASKAYFTFLCPPIDAYYQDQSPTCSQNGQSSLCKVLCNRPLKIIRYSCCIHESMNKPSYNSISNAAHAHLCLLQSWYESKTCKIIHHWRESLFNMESALNYLFHWISISAWYLAYELCILMNSVYTNHPSTHIEEIYRTKLWTALLTLPKSIFTLSYEPFHLEFLTEFRFVCSRLFNEHLFDHIIINYKETEPNLLLRFLNLITLDSNFSEEFTLKLINYWINWQSSTYHDQYAYNLLEYIHPDVMWCILKFFNCPYHINSFMEIIQQKFNVEHLLSRICNLCSGNIKIPGLQFCMHRSRLLYFMTHLLTCLSTNYSLYMNQWLDVLSSCLQYHNSETSRILASKSLQVFTLEFNRNNNTKSSSNQIHLMKKFLTIQQRKRLLDCIFHSLFDESSEVRSIMSRIINLWLKSFANDCADSMLCISDANTHLVALHKLLRQIVPLLLNEDCTDINSSNSNDNTKTNNSAEMQSRSDSMFTESTHWLCDNWLTIMKSINCLVIDEYESSRRHRLYDRESYNTFCEPRLQIDLLFTYLRMQQNMFKENLLLAASSLIHQADEHLQSVCTLRGLQVENVLNIGSWCGPVVPFGVFTRDYSFQLINSLKLNT</sequence>
<gene>
    <name evidence="3" type="ORF">EWB00_001027</name>
</gene>
<dbReference type="STRING" id="6182.A0A4Z2DH57"/>
<evidence type="ECO:0000256" key="1">
    <source>
        <dbReference type="ARBA" id="ARBA00010409"/>
    </source>
</evidence>
<comment type="caution">
    <text evidence="3">The sequence shown here is derived from an EMBL/GenBank/DDBJ whole genome shotgun (WGS) entry which is preliminary data.</text>
</comment>
<accession>A0A4Z2DH57</accession>
<dbReference type="Proteomes" id="UP000311919">
    <property type="component" value="Unassembled WGS sequence"/>
</dbReference>
<dbReference type="GO" id="GO:0005829">
    <property type="term" value="C:cytosol"/>
    <property type="evidence" value="ECO:0007669"/>
    <property type="project" value="TreeGrafter"/>
</dbReference>
<dbReference type="SUPFAM" id="SSF48371">
    <property type="entry name" value="ARM repeat"/>
    <property type="match status" value="1"/>
</dbReference>
<name>A0A4Z2DH57_SCHJA</name>
<evidence type="ECO:0000313" key="3">
    <source>
        <dbReference type="EMBL" id="TNN15799.1"/>
    </source>
</evidence>
<comment type="similarity">
    <text evidence="1">Belongs to the THADA family.</text>
</comment>
<dbReference type="InterPro" id="IPR051954">
    <property type="entry name" value="tRNA_methyltransferase_THADA"/>
</dbReference>
<dbReference type="GO" id="GO:0030488">
    <property type="term" value="P:tRNA methylation"/>
    <property type="evidence" value="ECO:0007669"/>
    <property type="project" value="TreeGrafter"/>
</dbReference>
<proteinExistence type="inferred from homology"/>
<keyword evidence="4" id="KW-1185">Reference proteome</keyword>
<dbReference type="InterPro" id="IPR016024">
    <property type="entry name" value="ARM-type_fold"/>
</dbReference>
<dbReference type="Pfam" id="PF10350">
    <property type="entry name" value="DUF2428"/>
    <property type="match status" value="1"/>
</dbReference>
<dbReference type="OrthoDB" id="6614653at2759"/>
<evidence type="ECO:0000313" key="4">
    <source>
        <dbReference type="Proteomes" id="UP000311919"/>
    </source>
</evidence>
<dbReference type="PANTHER" id="PTHR14387:SF0">
    <property type="entry name" value="DUF2428 DOMAIN-CONTAINING PROTEIN"/>
    <property type="match status" value="1"/>
</dbReference>
<evidence type="ECO:0000259" key="2">
    <source>
        <dbReference type="Pfam" id="PF10350"/>
    </source>
</evidence>
<dbReference type="PANTHER" id="PTHR14387">
    <property type="entry name" value="THADA/DEATH RECEPTOR INTERACTING PROTEIN"/>
    <property type="match status" value="1"/>
</dbReference>
<feature type="domain" description="DUF2428" evidence="2">
    <location>
        <begin position="922"/>
        <end position="1146"/>
    </location>
</feature>
<dbReference type="EMBL" id="SKCS01000141">
    <property type="protein sequence ID" value="TNN15799.1"/>
    <property type="molecule type" value="Genomic_DNA"/>
</dbReference>
<organism evidence="3 4">
    <name type="scientific">Schistosoma japonicum</name>
    <name type="common">Blood fluke</name>
    <dbReference type="NCBI Taxonomy" id="6182"/>
    <lineage>
        <taxon>Eukaryota</taxon>
        <taxon>Metazoa</taxon>
        <taxon>Spiralia</taxon>
        <taxon>Lophotrochozoa</taxon>
        <taxon>Platyhelminthes</taxon>
        <taxon>Trematoda</taxon>
        <taxon>Digenea</taxon>
        <taxon>Strigeidida</taxon>
        <taxon>Schistosomatoidea</taxon>
        <taxon>Schistosomatidae</taxon>
        <taxon>Schistosoma</taxon>
    </lineage>
</organism>